<keyword evidence="9 12" id="KW-0472">Membrane</keyword>
<keyword evidence="11" id="KW-0325">Glycoprotein</keyword>
<dbReference type="Gene3D" id="3.80.10.10">
    <property type="entry name" value="Ribonuclease Inhibitor"/>
    <property type="match status" value="5"/>
</dbReference>
<evidence type="ECO:0000256" key="5">
    <source>
        <dbReference type="ARBA" id="ARBA00022692"/>
    </source>
</evidence>
<keyword evidence="3" id="KW-1003">Cell membrane</keyword>
<dbReference type="InterPro" id="IPR003591">
    <property type="entry name" value="Leu-rich_rpt_typical-subtyp"/>
</dbReference>
<dbReference type="PANTHER" id="PTHR48061">
    <property type="entry name" value="LEUCINE-RICH REPEAT RECEPTOR PROTEIN KINASE EMS1-LIKE-RELATED"/>
    <property type="match status" value="1"/>
</dbReference>
<evidence type="ECO:0000259" key="14">
    <source>
        <dbReference type="Pfam" id="PF08263"/>
    </source>
</evidence>
<evidence type="ECO:0000256" key="7">
    <source>
        <dbReference type="ARBA" id="ARBA00022737"/>
    </source>
</evidence>
<dbReference type="RefSeq" id="XP_024926333.3">
    <property type="nucleotide sequence ID" value="XM_025070565.3"/>
</dbReference>
<dbReference type="PROSITE" id="PS51450">
    <property type="entry name" value="LRR"/>
    <property type="match status" value="2"/>
</dbReference>
<dbReference type="InterPro" id="IPR001611">
    <property type="entry name" value="Leu-rich_rpt"/>
</dbReference>
<dbReference type="AlphaFoldDB" id="A0A6P6FX00"/>
<feature type="signal peptide" evidence="13">
    <location>
        <begin position="1"/>
        <end position="24"/>
    </location>
</feature>
<dbReference type="SMART" id="SM00365">
    <property type="entry name" value="LRR_SD22"/>
    <property type="match status" value="8"/>
</dbReference>
<evidence type="ECO:0000256" key="13">
    <source>
        <dbReference type="SAM" id="SignalP"/>
    </source>
</evidence>
<keyword evidence="15" id="KW-1185">Reference proteome</keyword>
<evidence type="ECO:0000256" key="2">
    <source>
        <dbReference type="ARBA" id="ARBA00009592"/>
    </source>
</evidence>
<keyword evidence="5 12" id="KW-0812">Transmembrane</keyword>
<keyword evidence="7" id="KW-0677">Repeat</keyword>
<dbReference type="InParanoid" id="A0A6P6FX00"/>
<evidence type="ECO:0000256" key="10">
    <source>
        <dbReference type="ARBA" id="ARBA00023170"/>
    </source>
</evidence>
<dbReference type="KEGG" id="zju:107411795"/>
<dbReference type="SUPFAM" id="SSF52058">
    <property type="entry name" value="L domain-like"/>
    <property type="match status" value="1"/>
</dbReference>
<evidence type="ECO:0000313" key="16">
    <source>
        <dbReference type="RefSeq" id="XP_024926333.3"/>
    </source>
</evidence>
<dbReference type="GO" id="GO:0033612">
    <property type="term" value="F:receptor serine/threonine kinase binding"/>
    <property type="evidence" value="ECO:0007669"/>
    <property type="project" value="TreeGrafter"/>
</dbReference>
<evidence type="ECO:0000256" key="12">
    <source>
        <dbReference type="SAM" id="Phobius"/>
    </source>
</evidence>
<evidence type="ECO:0000256" key="3">
    <source>
        <dbReference type="ARBA" id="ARBA00022475"/>
    </source>
</evidence>
<dbReference type="SMART" id="SM00369">
    <property type="entry name" value="LRR_TYP"/>
    <property type="match status" value="15"/>
</dbReference>
<dbReference type="PANTHER" id="PTHR48061:SF36">
    <property type="entry name" value="RECEPTOR-LIKE PROTEIN 12"/>
    <property type="match status" value="1"/>
</dbReference>
<dbReference type="InterPro" id="IPR046956">
    <property type="entry name" value="RLP23-like"/>
</dbReference>
<comment type="similarity">
    <text evidence="2">Belongs to the RLP family.</text>
</comment>
<keyword evidence="6 13" id="KW-0732">Signal</keyword>
<evidence type="ECO:0000256" key="1">
    <source>
        <dbReference type="ARBA" id="ARBA00004251"/>
    </source>
</evidence>
<dbReference type="InterPro" id="IPR032675">
    <property type="entry name" value="LRR_dom_sf"/>
</dbReference>
<proteinExistence type="inferred from homology"/>
<dbReference type="Pfam" id="PF08263">
    <property type="entry name" value="LRRNT_2"/>
    <property type="match status" value="1"/>
</dbReference>
<name>A0A6P6FX00_ZIZJJ</name>
<evidence type="ECO:0000256" key="8">
    <source>
        <dbReference type="ARBA" id="ARBA00022989"/>
    </source>
</evidence>
<evidence type="ECO:0000256" key="6">
    <source>
        <dbReference type="ARBA" id="ARBA00022729"/>
    </source>
</evidence>
<comment type="subcellular location">
    <subcellularLocation>
        <location evidence="1">Cell membrane</location>
        <topology evidence="1">Single-pass type I membrane protein</topology>
    </subcellularLocation>
</comment>
<dbReference type="SUPFAM" id="SSF52047">
    <property type="entry name" value="RNI-like"/>
    <property type="match status" value="2"/>
</dbReference>
<keyword evidence="10" id="KW-0675">Receptor</keyword>
<accession>A0A6P6FX00</accession>
<feature type="transmembrane region" description="Helical" evidence="12">
    <location>
        <begin position="1123"/>
        <end position="1149"/>
    </location>
</feature>
<dbReference type="GO" id="GO:0016020">
    <property type="term" value="C:membrane"/>
    <property type="evidence" value="ECO:0007669"/>
    <property type="project" value="UniProtKB-SubCell"/>
</dbReference>
<dbReference type="PROSITE" id="PS51257">
    <property type="entry name" value="PROKAR_LIPOPROTEIN"/>
    <property type="match status" value="1"/>
</dbReference>
<dbReference type="InterPro" id="IPR013210">
    <property type="entry name" value="LRR_N_plant-typ"/>
</dbReference>
<gene>
    <name evidence="16" type="primary">LOC107411795</name>
</gene>
<evidence type="ECO:0000256" key="4">
    <source>
        <dbReference type="ARBA" id="ARBA00022614"/>
    </source>
</evidence>
<evidence type="ECO:0000256" key="11">
    <source>
        <dbReference type="ARBA" id="ARBA00023180"/>
    </source>
</evidence>
<dbReference type="Proteomes" id="UP001652623">
    <property type="component" value="Chromosome 10"/>
</dbReference>
<keyword evidence="8 12" id="KW-1133">Transmembrane helix</keyword>
<feature type="domain" description="Leucine-rich repeat-containing N-terminal plant-type" evidence="14">
    <location>
        <begin position="36"/>
        <end position="81"/>
    </location>
</feature>
<keyword evidence="4" id="KW-0433">Leucine-rich repeat</keyword>
<dbReference type="PRINTS" id="PR00019">
    <property type="entry name" value="LEURICHRPT"/>
</dbReference>
<feature type="chain" id="PRO_5046652752" evidence="13">
    <location>
        <begin position="25"/>
        <end position="1167"/>
    </location>
</feature>
<protein>
    <submittedName>
        <fullName evidence="16">Receptor-like protein 33 isoform X1</fullName>
    </submittedName>
</protein>
<dbReference type="GeneID" id="107411795"/>
<dbReference type="Pfam" id="PF00560">
    <property type="entry name" value="LRR_1"/>
    <property type="match status" value="6"/>
</dbReference>
<sequence length="1167" mass="130282">MERTHQFLLFYVVVISSSMSVTHSLNSSTTIFSCLPHQTSVLLQLKQEFTLKNDSVNGSYPKMRYWKAGSDCCLWDGVTCDMATGHVVSLDLSSSWLNGPLRTNSSLFRLLHLEKLNLAFNNFTFSPIPSELGQFSRLTHLNLSCSEFYGYIPSEMAKLTNIMSFDLSDWYGNNLYVREGELERLIQNMTNLRLLYMDEVNLSSSPMPQSMANLSSLTHLSVKDCHLNGKFPQNIFQLPNMQSIDLSVNYDLTGSLPEFNSTSNLKSLEIDLTKFSGELPDSIGKLKSLNVLLLTDSLFTGTVPSSLWNLSELVELDLSFNYFKGRLPSTPGILPNLTSLYLSGNEFGGELTSSIKNLPRLQYLKLERNNFGGQISTSFENLTQLTYLDLSHNFFHGNFPNPVAFPHLIEEIDLGYNTLTGSIPSYNFNLPFLVSLDLSNNLFTGVIPWSLFSIPSLEYLNLDDNQIIDLAISNSSKLHTLSLSNNLFTGVIPPPLFAIPSLVSLYLDDNQFTDLDICNSSQLESLSLSGNRLSRRIPRSISKLKKLRELSLASNNLSGRVDFGIFSELSDLKSLDLSYNSHLSIANTSKDSNLPQFHDLFLSSCNISEFPNFLKTQDELEYLDLSSNRIGGPIPKWFLSVGIKTLQRLNLSYNFISGWEEIQSLILPWKVLEILDLRSNSLQGPLVVPPISTQYFLISNNSLVGRIDPLFCKLRNLRTLDASNNRLDGTIPLCFHNIGYSEEAPSVLLWEGLQYLDLRSNMLQGPLVVPPMSITSIFISNNSFGGGIDPMFCKLRNLEILDASNNLLNGTIPQCLGSFNSSLKVLNLQGNNFYGNMPHTCGDGSQLLTLDVSHNHLQGKIPQTLIKCQELQVLNLGHNNMSDTFPFWLPNLPKLQVLILRSNRFYGPIRGPHNFMGFVNLRIIDLSFNDFTGSLPSHYFKNWTSMMESSKKNESELKYIGEGYYQDSVTLMNKGQEMELIKILTIFVAIDLSNNALHGEIPTTIGDLQSLIVLNLSSNCFTGAIPSSLGNLTELESLDLSNNKLSGAIPQQLISLTFLGYLNLSVNHLTGPIPQGGQIWVFPSSSFEVNWGLCGLPLSQKCGTILPTSHFDKISSDSLLSSFTWKAVAIGYGCGLIIGLVGGYIIILWRPNLMFIIYGVLPQRRQR</sequence>
<evidence type="ECO:0000313" key="15">
    <source>
        <dbReference type="Proteomes" id="UP001652623"/>
    </source>
</evidence>
<reference evidence="16" key="1">
    <citation type="submission" date="2025-08" db="UniProtKB">
        <authorList>
            <consortium name="RefSeq"/>
        </authorList>
    </citation>
    <scope>IDENTIFICATION</scope>
    <source>
        <tissue evidence="16">Seedling</tissue>
    </source>
</reference>
<evidence type="ECO:0000256" key="9">
    <source>
        <dbReference type="ARBA" id="ARBA00023136"/>
    </source>
</evidence>
<organism evidence="15 16">
    <name type="scientific">Ziziphus jujuba</name>
    <name type="common">Chinese jujube</name>
    <name type="synonym">Ziziphus sativa</name>
    <dbReference type="NCBI Taxonomy" id="326968"/>
    <lineage>
        <taxon>Eukaryota</taxon>
        <taxon>Viridiplantae</taxon>
        <taxon>Streptophyta</taxon>
        <taxon>Embryophyta</taxon>
        <taxon>Tracheophyta</taxon>
        <taxon>Spermatophyta</taxon>
        <taxon>Magnoliopsida</taxon>
        <taxon>eudicotyledons</taxon>
        <taxon>Gunneridae</taxon>
        <taxon>Pentapetalae</taxon>
        <taxon>rosids</taxon>
        <taxon>fabids</taxon>
        <taxon>Rosales</taxon>
        <taxon>Rhamnaceae</taxon>
        <taxon>Paliureae</taxon>
        <taxon>Ziziphus</taxon>
    </lineage>
</organism>
<dbReference type="Pfam" id="PF13855">
    <property type="entry name" value="LRR_8"/>
    <property type="match status" value="4"/>
</dbReference>